<dbReference type="CDD" id="cd00495">
    <property type="entry name" value="Ribosomal_L25_TL5_CTC"/>
    <property type="match status" value="1"/>
</dbReference>
<dbReference type="Pfam" id="PF14693">
    <property type="entry name" value="Ribosomal_TL5_C"/>
    <property type="match status" value="1"/>
</dbReference>
<evidence type="ECO:0000256" key="3">
    <source>
        <dbReference type="ARBA" id="ARBA00022980"/>
    </source>
</evidence>
<dbReference type="PANTHER" id="PTHR33284">
    <property type="entry name" value="RIBOSOMAL PROTEIN L25/GLN-TRNA SYNTHETASE, ANTI-CODON-BINDING DOMAIN-CONTAINING PROTEIN"/>
    <property type="match status" value="1"/>
</dbReference>
<dbReference type="HAMAP" id="MF_01334">
    <property type="entry name" value="Ribosomal_bL25_CTC"/>
    <property type="match status" value="1"/>
</dbReference>
<dbReference type="Gene3D" id="2.40.240.10">
    <property type="entry name" value="Ribosomal Protein L25, Chain P"/>
    <property type="match status" value="1"/>
</dbReference>
<reference evidence="9" key="1">
    <citation type="journal article" date="2019" name="Int. J. Syst. Evol. Microbiol.">
        <title>The Global Catalogue of Microorganisms (GCM) 10K type strain sequencing project: providing services to taxonomists for standard genome sequencing and annotation.</title>
        <authorList>
            <consortium name="The Broad Institute Genomics Platform"/>
            <consortium name="The Broad Institute Genome Sequencing Center for Infectious Disease"/>
            <person name="Wu L."/>
            <person name="Ma J."/>
        </authorList>
    </citation>
    <scope>NUCLEOTIDE SEQUENCE [LARGE SCALE GENOMIC DNA]</scope>
    <source>
        <strain evidence="9">CGMCC 1.15420</strain>
    </source>
</reference>
<keyword evidence="3 5" id="KW-0689">Ribosomal protein</keyword>
<proteinExistence type="inferred from homology"/>
<dbReference type="PANTHER" id="PTHR33284:SF1">
    <property type="entry name" value="RIBOSOMAL PROTEIN L25_GLN-TRNA SYNTHETASE, ANTI-CODON-BINDING DOMAIN-CONTAINING PROTEIN"/>
    <property type="match status" value="1"/>
</dbReference>
<gene>
    <name evidence="5 8" type="primary">rplY</name>
    <name evidence="5" type="synonym">ctc</name>
    <name evidence="8" type="ORF">GCM10010913_03980</name>
</gene>
<dbReference type="InterPro" id="IPR020056">
    <property type="entry name" value="Rbsml_bL25/Gln-tRNA_synth_N"/>
</dbReference>
<keyword evidence="9" id="KW-1185">Reference proteome</keyword>
<dbReference type="InterPro" id="IPR029751">
    <property type="entry name" value="Ribosomal_L25_dom"/>
</dbReference>
<dbReference type="InterPro" id="IPR011035">
    <property type="entry name" value="Ribosomal_bL25/Gln-tRNA_synth"/>
</dbReference>
<feature type="domain" description="Large ribosomal subunit protein bL25 L25" evidence="6">
    <location>
        <begin position="6"/>
        <end position="91"/>
    </location>
</feature>
<dbReference type="InterPro" id="IPR037121">
    <property type="entry name" value="Ribosomal_bL25_C"/>
</dbReference>
<dbReference type="EMBL" id="BMIW01000002">
    <property type="protein sequence ID" value="GGF85718.1"/>
    <property type="molecule type" value="Genomic_DNA"/>
</dbReference>
<dbReference type="GO" id="GO:0005840">
    <property type="term" value="C:ribosome"/>
    <property type="evidence" value="ECO:0007669"/>
    <property type="project" value="UniProtKB-KW"/>
</dbReference>
<evidence type="ECO:0000259" key="7">
    <source>
        <dbReference type="Pfam" id="PF14693"/>
    </source>
</evidence>
<dbReference type="Gene3D" id="2.170.120.20">
    <property type="entry name" value="Ribosomal protein L25, beta domain"/>
    <property type="match status" value="1"/>
</dbReference>
<feature type="domain" description="Large ribosomal subunit protein bL25 beta" evidence="7">
    <location>
        <begin position="100"/>
        <end position="182"/>
    </location>
</feature>
<dbReference type="Pfam" id="PF01386">
    <property type="entry name" value="Ribosomal_L25p"/>
    <property type="match status" value="1"/>
</dbReference>
<keyword evidence="2 5" id="KW-0694">RNA-binding</keyword>
<dbReference type="NCBIfam" id="TIGR00731">
    <property type="entry name" value="bL25_bact_ctc"/>
    <property type="match status" value="1"/>
</dbReference>
<comment type="caution">
    <text evidence="8">The sequence shown here is derived from an EMBL/GenBank/DDBJ whole genome shotgun (WGS) entry which is preliminary data.</text>
</comment>
<dbReference type="InterPro" id="IPR001021">
    <property type="entry name" value="Ribosomal_bL25_long"/>
</dbReference>
<dbReference type="SUPFAM" id="SSF50715">
    <property type="entry name" value="Ribosomal protein L25-like"/>
    <property type="match status" value="1"/>
</dbReference>
<organism evidence="8 9">
    <name type="scientific">Paenibacillus aceti</name>
    <dbReference type="NCBI Taxonomy" id="1820010"/>
    <lineage>
        <taxon>Bacteria</taxon>
        <taxon>Bacillati</taxon>
        <taxon>Bacillota</taxon>
        <taxon>Bacilli</taxon>
        <taxon>Bacillales</taxon>
        <taxon>Paenibacillaceae</taxon>
        <taxon>Paenibacillus</taxon>
    </lineage>
</organism>
<dbReference type="RefSeq" id="WP_120460272.1">
    <property type="nucleotide sequence ID" value="NZ_BMIW01000002.1"/>
</dbReference>
<protein>
    <recommendedName>
        <fullName evidence="5">Large ribosomal subunit protein bL25</fullName>
    </recommendedName>
    <alternativeName>
        <fullName evidence="5">General stress protein CTC</fullName>
    </alternativeName>
</protein>
<evidence type="ECO:0000313" key="9">
    <source>
        <dbReference type="Proteomes" id="UP000608420"/>
    </source>
</evidence>
<keyword evidence="4 5" id="KW-0687">Ribonucleoprotein</keyword>
<evidence type="ECO:0000256" key="2">
    <source>
        <dbReference type="ARBA" id="ARBA00022884"/>
    </source>
</evidence>
<keyword evidence="1 5" id="KW-0699">rRNA-binding</keyword>
<sequence length="196" mass="21668">MRTCFQVEERIPTNRTGLKQLRNSGRLPAVVFGSGTDNTMIHLSTKDFRKWIRGGSGGIIELNLENHDSIPVLLEAVQRDPVTQEYIHVDFLRVKKDQLVRTKINIEYVGTAQGTKLGGIVQTQSTFIEVESFPDKIPASIVVDISHLEIGDSMTVGDIKLPDGLDLISAENELLVSVVTPKIQAGDIEDTEEEEA</sequence>
<evidence type="ECO:0000256" key="4">
    <source>
        <dbReference type="ARBA" id="ARBA00023274"/>
    </source>
</evidence>
<dbReference type="InterPro" id="IPR020930">
    <property type="entry name" value="Ribosomal_uL5_bac-type"/>
</dbReference>
<comment type="similarity">
    <text evidence="5">Belongs to the bacterial ribosomal protein bL25 family. CTC subfamily.</text>
</comment>
<evidence type="ECO:0000256" key="1">
    <source>
        <dbReference type="ARBA" id="ARBA00022730"/>
    </source>
</evidence>
<accession>A0ABQ1VR18</accession>
<comment type="subunit">
    <text evidence="5">Part of the 50S ribosomal subunit; part of the 5S rRNA/L5/L18/L25 subcomplex. Contacts the 5S rRNA. Binds to the 5S rRNA independently of L5 and L18.</text>
</comment>
<dbReference type="InterPro" id="IPR020057">
    <property type="entry name" value="Ribosomal_bL25_b-dom"/>
</dbReference>
<dbReference type="Proteomes" id="UP000608420">
    <property type="component" value="Unassembled WGS sequence"/>
</dbReference>
<evidence type="ECO:0000259" key="6">
    <source>
        <dbReference type="Pfam" id="PF01386"/>
    </source>
</evidence>
<comment type="function">
    <text evidence="5">This is one of the proteins that binds to the 5S RNA in the ribosome where it forms part of the central protuberance.</text>
</comment>
<evidence type="ECO:0000313" key="8">
    <source>
        <dbReference type="EMBL" id="GGF85718.1"/>
    </source>
</evidence>
<evidence type="ECO:0000256" key="5">
    <source>
        <dbReference type="HAMAP-Rule" id="MF_01334"/>
    </source>
</evidence>
<name>A0ABQ1VR18_9BACL</name>